<dbReference type="InterPro" id="IPR001509">
    <property type="entry name" value="Epimerase_deHydtase"/>
</dbReference>
<dbReference type="STRING" id="293826.Amet_3442"/>
<comment type="similarity">
    <text evidence="1">Belongs to the NAD(P)-dependent epimerase/dehydratase family.</text>
</comment>
<accession>A6TTQ2</accession>
<dbReference type="EMBL" id="CP000724">
    <property type="protein sequence ID" value="ABR49570.1"/>
    <property type="molecule type" value="Genomic_DNA"/>
</dbReference>
<dbReference type="eggNOG" id="COG1088">
    <property type="taxonomic scope" value="Bacteria"/>
</dbReference>
<dbReference type="Gene3D" id="3.90.25.10">
    <property type="entry name" value="UDP-galactose 4-epimerase, domain 1"/>
    <property type="match status" value="1"/>
</dbReference>
<gene>
    <name evidence="3" type="ordered locus">Amet_3442</name>
</gene>
<sequence>MFGNVLVTGGAGFIGSQLIRKILPLSQHIYVIDDLSTGRREAIPISPKITFIEDSITNKKVLKNIIPKVEYVFHLACSNILKSVDDLDLDFHTNLLGGFLLLQSAKIYGSNLKRFVYASTTSIYGDAANIPTTEDYYKISLPYAASKFSTEHYCSVYYHMYQLPVTVLRLSNVYGPGQTSSNPYCGVVAKFFEAVEKNEPLVIYGDGHQTRDFTFIEDALDAFLLVTINEEAIGQVYNVGTGMETPIIKLAKEIKTVTGSTQNLKAFKGKRPVDIVARRNIDSLKIQMELQWRINHSLSEGLEKTFKWLEEEKIR</sequence>
<dbReference type="HOGENOM" id="CLU_007383_1_7_9"/>
<evidence type="ECO:0000313" key="4">
    <source>
        <dbReference type="Proteomes" id="UP000001572"/>
    </source>
</evidence>
<evidence type="ECO:0000256" key="1">
    <source>
        <dbReference type="ARBA" id="ARBA00007637"/>
    </source>
</evidence>
<dbReference type="Gene3D" id="3.40.50.720">
    <property type="entry name" value="NAD(P)-binding Rossmann-like Domain"/>
    <property type="match status" value="1"/>
</dbReference>
<dbReference type="PANTHER" id="PTHR43000">
    <property type="entry name" value="DTDP-D-GLUCOSE 4,6-DEHYDRATASE-RELATED"/>
    <property type="match status" value="1"/>
</dbReference>
<dbReference type="InterPro" id="IPR036291">
    <property type="entry name" value="NAD(P)-bd_dom_sf"/>
</dbReference>
<proteinExistence type="inferred from homology"/>
<dbReference type="Pfam" id="PF01370">
    <property type="entry name" value="Epimerase"/>
    <property type="match status" value="1"/>
</dbReference>
<feature type="domain" description="NAD-dependent epimerase/dehydratase" evidence="2">
    <location>
        <begin position="5"/>
        <end position="240"/>
    </location>
</feature>
<dbReference type="Proteomes" id="UP000001572">
    <property type="component" value="Chromosome"/>
</dbReference>
<reference evidence="4" key="1">
    <citation type="journal article" date="2016" name="Genome Announc.">
        <title>Complete genome sequence of Alkaliphilus metalliredigens strain QYMF, an alkaliphilic and metal-reducing bacterium isolated from borax-contaminated leachate ponds.</title>
        <authorList>
            <person name="Hwang C."/>
            <person name="Copeland A."/>
            <person name="Lucas S."/>
            <person name="Lapidus A."/>
            <person name="Barry K."/>
            <person name="Detter J.C."/>
            <person name="Glavina Del Rio T."/>
            <person name="Hammon N."/>
            <person name="Israni S."/>
            <person name="Dalin E."/>
            <person name="Tice H."/>
            <person name="Pitluck S."/>
            <person name="Chertkov O."/>
            <person name="Brettin T."/>
            <person name="Bruce D."/>
            <person name="Han C."/>
            <person name="Schmutz J."/>
            <person name="Larimer F."/>
            <person name="Land M.L."/>
            <person name="Hauser L."/>
            <person name="Kyrpides N."/>
            <person name="Mikhailova N."/>
            <person name="Ye Q."/>
            <person name="Zhou J."/>
            <person name="Richardson P."/>
            <person name="Fields M.W."/>
        </authorList>
    </citation>
    <scope>NUCLEOTIDE SEQUENCE [LARGE SCALE GENOMIC DNA]</scope>
    <source>
        <strain evidence="4">QYMF</strain>
    </source>
</reference>
<name>A6TTQ2_ALKMQ</name>
<evidence type="ECO:0000259" key="2">
    <source>
        <dbReference type="Pfam" id="PF01370"/>
    </source>
</evidence>
<keyword evidence="4" id="KW-1185">Reference proteome</keyword>
<dbReference type="RefSeq" id="WP_012064533.1">
    <property type="nucleotide sequence ID" value="NC_009633.1"/>
</dbReference>
<dbReference type="AlphaFoldDB" id="A6TTQ2"/>
<protein>
    <submittedName>
        <fullName evidence="3">NAD-dependent epimerase/dehydratase</fullName>
    </submittedName>
</protein>
<organism evidence="3 4">
    <name type="scientific">Alkaliphilus metalliredigens (strain QYMF)</name>
    <dbReference type="NCBI Taxonomy" id="293826"/>
    <lineage>
        <taxon>Bacteria</taxon>
        <taxon>Bacillati</taxon>
        <taxon>Bacillota</taxon>
        <taxon>Clostridia</taxon>
        <taxon>Peptostreptococcales</taxon>
        <taxon>Natronincolaceae</taxon>
        <taxon>Alkaliphilus</taxon>
    </lineage>
</organism>
<evidence type="ECO:0000313" key="3">
    <source>
        <dbReference type="EMBL" id="ABR49570.1"/>
    </source>
</evidence>
<dbReference type="SUPFAM" id="SSF51735">
    <property type="entry name" value="NAD(P)-binding Rossmann-fold domains"/>
    <property type="match status" value="1"/>
</dbReference>
<dbReference type="KEGG" id="amt:Amet_3442"/>